<feature type="region of interest" description="Disordered" evidence="4">
    <location>
        <begin position="17"/>
        <end position="85"/>
    </location>
</feature>
<gene>
    <name evidence="6" type="ORF">BTUL_0386g00010</name>
</gene>
<dbReference type="EMBL" id="PQXH01000384">
    <property type="protein sequence ID" value="TGO06933.1"/>
    <property type="molecule type" value="Genomic_DNA"/>
</dbReference>
<evidence type="ECO:0000313" key="6">
    <source>
        <dbReference type="EMBL" id="TGO06933.1"/>
    </source>
</evidence>
<dbReference type="InterPro" id="IPR038765">
    <property type="entry name" value="Papain-like_cys_pep_sf"/>
</dbReference>
<feature type="region of interest" description="Disordered" evidence="4">
    <location>
        <begin position="173"/>
        <end position="206"/>
    </location>
</feature>
<evidence type="ECO:0000256" key="1">
    <source>
        <dbReference type="ARBA" id="ARBA00005234"/>
    </source>
</evidence>
<feature type="domain" description="Ubiquitin-like protease family profile" evidence="5">
    <location>
        <begin position="713"/>
        <end position="892"/>
    </location>
</feature>
<dbReference type="GO" id="GO:0019783">
    <property type="term" value="F:ubiquitin-like protein peptidase activity"/>
    <property type="evidence" value="ECO:0007669"/>
    <property type="project" value="UniProtKB-ARBA"/>
</dbReference>
<evidence type="ECO:0000256" key="4">
    <source>
        <dbReference type="SAM" id="MobiDB-lite"/>
    </source>
</evidence>
<proteinExistence type="inferred from homology"/>
<feature type="compositionally biased region" description="Polar residues" evidence="4">
    <location>
        <begin position="75"/>
        <end position="85"/>
    </location>
</feature>
<feature type="region of interest" description="Disordered" evidence="4">
    <location>
        <begin position="342"/>
        <end position="439"/>
    </location>
</feature>
<feature type="compositionally biased region" description="Polar residues" evidence="4">
    <location>
        <begin position="426"/>
        <end position="436"/>
    </location>
</feature>
<dbReference type="Pfam" id="PF02902">
    <property type="entry name" value="Peptidase_C48"/>
    <property type="match status" value="1"/>
</dbReference>
<keyword evidence="7" id="KW-1185">Reference proteome</keyword>
<feature type="region of interest" description="Disordered" evidence="4">
    <location>
        <begin position="222"/>
        <end position="243"/>
    </location>
</feature>
<dbReference type="Proteomes" id="UP000297777">
    <property type="component" value="Unassembled WGS sequence"/>
</dbReference>
<protein>
    <recommendedName>
        <fullName evidence="5">Ubiquitin-like protease family profile domain-containing protein</fullName>
    </recommendedName>
</protein>
<feature type="compositionally biased region" description="Polar residues" evidence="4">
    <location>
        <begin position="50"/>
        <end position="60"/>
    </location>
</feature>
<evidence type="ECO:0000256" key="2">
    <source>
        <dbReference type="ARBA" id="ARBA00022670"/>
    </source>
</evidence>
<name>A0A4Z1E8Q1_9HELO</name>
<evidence type="ECO:0000259" key="5">
    <source>
        <dbReference type="PROSITE" id="PS50600"/>
    </source>
</evidence>
<comment type="caution">
    <text evidence="6">The sequence shown here is derived from an EMBL/GenBank/DDBJ whole genome shotgun (WGS) entry which is preliminary data.</text>
</comment>
<dbReference type="PROSITE" id="PS50600">
    <property type="entry name" value="ULP_PROTEASE"/>
    <property type="match status" value="1"/>
</dbReference>
<feature type="compositionally biased region" description="Basic and acidic residues" evidence="4">
    <location>
        <begin position="62"/>
        <end position="74"/>
    </location>
</feature>
<evidence type="ECO:0000313" key="7">
    <source>
        <dbReference type="Proteomes" id="UP000297777"/>
    </source>
</evidence>
<feature type="compositionally biased region" description="Polar residues" evidence="4">
    <location>
        <begin position="365"/>
        <end position="400"/>
    </location>
</feature>
<dbReference type="GO" id="GO:0006508">
    <property type="term" value="P:proteolysis"/>
    <property type="evidence" value="ECO:0007669"/>
    <property type="project" value="UniProtKB-KW"/>
</dbReference>
<dbReference type="AlphaFoldDB" id="A0A4Z1E8Q1"/>
<dbReference type="SUPFAM" id="SSF54001">
    <property type="entry name" value="Cysteine proteinases"/>
    <property type="match status" value="1"/>
</dbReference>
<evidence type="ECO:0000256" key="3">
    <source>
        <dbReference type="ARBA" id="ARBA00022801"/>
    </source>
</evidence>
<reference evidence="6 7" key="1">
    <citation type="submission" date="2017-12" db="EMBL/GenBank/DDBJ databases">
        <title>Comparative genomics of Botrytis spp.</title>
        <authorList>
            <person name="Valero-Jimenez C.A."/>
            <person name="Tapia P."/>
            <person name="Veloso J."/>
            <person name="Silva-Moreno E."/>
            <person name="Staats M."/>
            <person name="Valdes J.H."/>
            <person name="Van Kan J.A.L."/>
        </authorList>
    </citation>
    <scope>NUCLEOTIDE SEQUENCE [LARGE SCALE GENOMIC DNA]</scope>
    <source>
        <strain evidence="6 7">Bt9001</strain>
    </source>
</reference>
<organism evidence="6 7">
    <name type="scientific">Botrytis tulipae</name>
    <dbReference type="NCBI Taxonomy" id="87230"/>
    <lineage>
        <taxon>Eukaryota</taxon>
        <taxon>Fungi</taxon>
        <taxon>Dikarya</taxon>
        <taxon>Ascomycota</taxon>
        <taxon>Pezizomycotina</taxon>
        <taxon>Leotiomycetes</taxon>
        <taxon>Helotiales</taxon>
        <taxon>Sclerotiniaceae</taxon>
        <taxon>Botrytis</taxon>
    </lineage>
</organism>
<dbReference type="InterPro" id="IPR003653">
    <property type="entry name" value="Peptidase_C48_C"/>
</dbReference>
<comment type="similarity">
    <text evidence="1">Belongs to the peptidase C48 family.</text>
</comment>
<feature type="region of interest" description="Disordered" evidence="4">
    <location>
        <begin position="563"/>
        <end position="583"/>
    </location>
</feature>
<feature type="compositionally biased region" description="Low complexity" evidence="4">
    <location>
        <begin position="194"/>
        <end position="206"/>
    </location>
</feature>
<dbReference type="Gene3D" id="3.40.395.10">
    <property type="entry name" value="Adenoviral Proteinase, Chain A"/>
    <property type="match status" value="1"/>
</dbReference>
<keyword evidence="2" id="KW-0645">Protease</keyword>
<accession>A0A4Z1E8Q1</accession>
<dbReference type="OrthoDB" id="10681074at2759"/>
<dbReference type="GO" id="GO:0008234">
    <property type="term" value="F:cysteine-type peptidase activity"/>
    <property type="evidence" value="ECO:0007669"/>
    <property type="project" value="InterPro"/>
</dbReference>
<sequence length="948" mass="106223">MAIGTSELNLRWFVSYRTNGNGNEDGKNPPPENGDGGDDYIHSSKKAKGRNQQGEESQAQWKRRDLPSFPRDSHQNTQYTGYNSSYNMPQDYYSNRNLILFGFSNVPIHPPGFPVYFRSNLIPFGFSNMPIHPPDFPVYFRSNLNNHPQQFNPSGPVVNINTFYHQPSGPYPEQYIPHGYGPQANAPYQPPNNPQDNFQNSNPYNLYSNLNQAQYSQPYGNVHNPGQYAPQTYGPRESTPYQHPHIPQENLQNPNAYNVCSNPHQAQSPQPYAYPHNQEQNMHSNQNLRYCNCQEPKSTTSSQMMKNGRSNFQHSRVEEVLEAQSNRPSALDNALDATRATHALKASPSIRSSSRYQDSRRVNSSERPSLNSTELTGDIISSTLKSIPSRWRPSSKTEVTSKIGPSDHDSSLSNTSVKGKKPFLSAPSSYRTSATQTHKDDSVKIIPPLDQISTMQNAGKKSIESISRNQNLSTPVLGSKFPQSPVEKGISYAPTKPHATASQDWLSKGHMTPSIRKHFRVERMGITPCKQLFSTPAKSGKEEQNLDKITTSRTLRNSLAHTKPTFTNDRIPSAHTDSKVEGLASKETKRNSTFYNGEDHQNVSHMDSNQQNSVAIQVPATSSLLPSSGVTNRVPRFIPNPKGVASSSTNRIVVEESPLASTSQGPCTSEEIPSASTKSLANWINLSSPILYKRPDESNWTEVVINMKYDVPIEIHQAALDNLMDRASGQPDGFAYINYETINCITGLLSKSVSSNICICTTHWLESLKEHLRAVSEDPILLKGLKSLKEKNAEPFFSAINLVIIPYHDKRGEHWILLCLDKKTKDCFICDSMRHSSSPVQPRLQRDLEQIIPVFQYTFGDLQPWDINRVDCVQQTDLVSCGLYLISNVELAIQVTQGNYSYDRMESSMDLRRRYIEMIGISKPDMKNQVDAALKTLSSEFVTSANKG</sequence>
<keyword evidence="3" id="KW-0378">Hydrolase</keyword>